<dbReference type="Pfam" id="PF01594">
    <property type="entry name" value="AI-2E_transport"/>
    <property type="match status" value="1"/>
</dbReference>
<evidence type="ECO:0000256" key="1">
    <source>
        <dbReference type="ARBA" id="ARBA00004141"/>
    </source>
</evidence>
<dbReference type="InterPro" id="IPR002549">
    <property type="entry name" value="AI-2E-like"/>
</dbReference>
<dbReference type="PANTHER" id="PTHR21716:SF71">
    <property type="entry name" value="TRANSPORT PROTEIN MJ1177-RELATED"/>
    <property type="match status" value="1"/>
</dbReference>
<organism evidence="7 8">
    <name type="scientific">Methanocaldococcus infernus (strain DSM 11812 / JCM 15783 / ME)</name>
    <dbReference type="NCBI Taxonomy" id="573063"/>
    <lineage>
        <taxon>Archaea</taxon>
        <taxon>Methanobacteriati</taxon>
        <taxon>Methanobacteriota</taxon>
        <taxon>Methanomada group</taxon>
        <taxon>Methanococci</taxon>
        <taxon>Methanococcales</taxon>
        <taxon>Methanocaldococcaceae</taxon>
        <taxon>Methanocaldococcus</taxon>
    </lineage>
</organism>
<dbReference type="RefSeq" id="WP_013099467.1">
    <property type="nucleotide sequence ID" value="NC_014122.1"/>
</dbReference>
<keyword evidence="4 6" id="KW-1133">Transmembrane helix</keyword>
<proteinExistence type="inferred from homology"/>
<accession>D5VUA9</accession>
<evidence type="ECO:0000256" key="6">
    <source>
        <dbReference type="SAM" id="Phobius"/>
    </source>
</evidence>
<feature type="transmembrane region" description="Helical" evidence="6">
    <location>
        <begin position="7"/>
        <end position="26"/>
    </location>
</feature>
<evidence type="ECO:0000313" key="7">
    <source>
        <dbReference type="EMBL" id="ADG12721.1"/>
    </source>
</evidence>
<dbReference type="Proteomes" id="UP000002061">
    <property type="component" value="Chromosome"/>
</dbReference>
<reference evidence="7" key="1">
    <citation type="submission" date="2010-04" db="EMBL/GenBank/DDBJ databases">
        <title>Complete sequence of Methanocaldococcus infernus ME.</title>
        <authorList>
            <consortium name="US DOE Joint Genome Institute"/>
            <person name="Lucas S."/>
            <person name="Copeland A."/>
            <person name="Lapidus A."/>
            <person name="Cheng J.-F."/>
            <person name="Bruce D."/>
            <person name="Goodwin L."/>
            <person name="Pitluck S."/>
            <person name="Munk A.C."/>
            <person name="Detter J.C."/>
            <person name="Han C."/>
            <person name="Tapia R."/>
            <person name="Land M."/>
            <person name="Hauser L."/>
            <person name="Kyrpides N."/>
            <person name="Mikhailova N."/>
            <person name="Sieprawska-Lupa M."/>
            <person name="Whitman W.B."/>
            <person name="Woyke T."/>
        </authorList>
    </citation>
    <scope>NUCLEOTIDE SEQUENCE [LARGE SCALE GENOMIC DNA]</scope>
    <source>
        <strain evidence="7">ME</strain>
    </source>
</reference>
<evidence type="ECO:0000256" key="3">
    <source>
        <dbReference type="ARBA" id="ARBA00022692"/>
    </source>
</evidence>
<comment type="similarity">
    <text evidence="2">Belongs to the autoinducer-2 exporter (AI-2E) (TC 2.A.86) family.</text>
</comment>
<dbReference type="HOGENOM" id="CLU_041771_3_0_2"/>
<comment type="subcellular location">
    <subcellularLocation>
        <location evidence="1">Membrane</location>
        <topology evidence="1">Multi-pass membrane protein</topology>
    </subcellularLocation>
</comment>
<sequence>MRNKEFSVFIKLFILGLMLFFVYMIIPYLDVFAYAIAFSYMALPIYKFLRKFFSSSVSSFLAIALFIVPLILIFIYSISVLIKLILSLDINYYINLLLKYNINLEYLSKLLPEYFKYINTYLSSLISSIPEKILYLSDLALKLIMVVFCTYYFLKDGEKIKDVILKITPTEYEYKVEILLKYLHEIYKSLFISCLFLSVIIGFLAFIIYYLFSIPYPELLAVLTAIFAFLPIIGAWIIYLPASLYIALANPIKGLFFLILCIVFLNIIPDYILRPHIVSTDIHPILVVIAFLIAPLTLGLAGFAIGPLIVGFLNAFYLAKYRDKKI</sequence>
<dbReference type="AlphaFoldDB" id="D5VUA9"/>
<evidence type="ECO:0008006" key="9">
    <source>
        <dbReference type="Google" id="ProtNLM"/>
    </source>
</evidence>
<dbReference type="KEGG" id="mif:Metin_0049"/>
<keyword evidence="8" id="KW-1185">Reference proteome</keyword>
<keyword evidence="3 6" id="KW-0812">Transmembrane</keyword>
<dbReference type="STRING" id="573063.Metin_0049"/>
<feature type="transmembrane region" description="Helical" evidence="6">
    <location>
        <begin position="61"/>
        <end position="86"/>
    </location>
</feature>
<feature type="transmembrane region" description="Helical" evidence="6">
    <location>
        <begin position="285"/>
        <end position="318"/>
    </location>
</feature>
<feature type="transmembrane region" description="Helical" evidence="6">
    <location>
        <begin position="219"/>
        <end position="242"/>
    </location>
</feature>
<protein>
    <recommendedName>
        <fullName evidence="9">AI-2E family transporter</fullName>
    </recommendedName>
</protein>
<feature type="transmembrane region" description="Helical" evidence="6">
    <location>
        <begin position="32"/>
        <end position="49"/>
    </location>
</feature>
<dbReference type="OrthoDB" id="137390at2157"/>
<feature type="transmembrane region" description="Helical" evidence="6">
    <location>
        <begin position="254"/>
        <end position="273"/>
    </location>
</feature>
<evidence type="ECO:0000256" key="5">
    <source>
        <dbReference type="ARBA" id="ARBA00023136"/>
    </source>
</evidence>
<dbReference type="EMBL" id="CP002009">
    <property type="protein sequence ID" value="ADG12721.1"/>
    <property type="molecule type" value="Genomic_DNA"/>
</dbReference>
<evidence type="ECO:0000313" key="8">
    <source>
        <dbReference type="Proteomes" id="UP000002061"/>
    </source>
</evidence>
<dbReference type="GeneID" id="9131048"/>
<dbReference type="GO" id="GO:0016020">
    <property type="term" value="C:membrane"/>
    <property type="evidence" value="ECO:0007669"/>
    <property type="project" value="UniProtKB-SubCell"/>
</dbReference>
<gene>
    <name evidence="7" type="ordered locus">Metin_0049</name>
</gene>
<dbReference type="PANTHER" id="PTHR21716">
    <property type="entry name" value="TRANSMEMBRANE PROTEIN"/>
    <property type="match status" value="1"/>
</dbReference>
<evidence type="ECO:0000256" key="4">
    <source>
        <dbReference type="ARBA" id="ARBA00022989"/>
    </source>
</evidence>
<feature type="transmembrane region" description="Helical" evidence="6">
    <location>
        <begin position="190"/>
        <end position="213"/>
    </location>
</feature>
<feature type="transmembrane region" description="Helical" evidence="6">
    <location>
        <begin position="133"/>
        <end position="154"/>
    </location>
</feature>
<keyword evidence="5 6" id="KW-0472">Membrane</keyword>
<evidence type="ECO:0000256" key="2">
    <source>
        <dbReference type="ARBA" id="ARBA00009773"/>
    </source>
</evidence>
<dbReference type="eggNOG" id="arCOG02642">
    <property type="taxonomic scope" value="Archaea"/>
</dbReference>
<name>D5VUA9_METIM</name>